<dbReference type="Proteomes" id="UP000244855">
    <property type="component" value="Unassembled WGS sequence"/>
</dbReference>
<keyword evidence="1" id="KW-1133">Transmembrane helix</keyword>
<dbReference type="EMBL" id="KZ805328">
    <property type="protein sequence ID" value="PVI03744.1"/>
    <property type="molecule type" value="Genomic_DNA"/>
</dbReference>
<keyword evidence="1" id="KW-0812">Transmembrane</keyword>
<proteinExistence type="predicted"/>
<organism evidence="2 3">
    <name type="scientific">Periconia macrospinosa</name>
    <dbReference type="NCBI Taxonomy" id="97972"/>
    <lineage>
        <taxon>Eukaryota</taxon>
        <taxon>Fungi</taxon>
        <taxon>Dikarya</taxon>
        <taxon>Ascomycota</taxon>
        <taxon>Pezizomycotina</taxon>
        <taxon>Dothideomycetes</taxon>
        <taxon>Pleosporomycetidae</taxon>
        <taxon>Pleosporales</taxon>
        <taxon>Massarineae</taxon>
        <taxon>Periconiaceae</taxon>
        <taxon>Periconia</taxon>
    </lineage>
</organism>
<evidence type="ECO:0000313" key="3">
    <source>
        <dbReference type="Proteomes" id="UP000244855"/>
    </source>
</evidence>
<keyword evidence="1" id="KW-0472">Membrane</keyword>
<evidence type="ECO:0000256" key="1">
    <source>
        <dbReference type="SAM" id="Phobius"/>
    </source>
</evidence>
<feature type="transmembrane region" description="Helical" evidence="1">
    <location>
        <begin position="20"/>
        <end position="43"/>
    </location>
</feature>
<evidence type="ECO:0000313" key="2">
    <source>
        <dbReference type="EMBL" id="PVI03744.1"/>
    </source>
</evidence>
<reference evidence="2 3" key="1">
    <citation type="journal article" date="2018" name="Sci. Rep.">
        <title>Comparative genomics provides insights into the lifestyle and reveals functional heterogeneity of dark septate endophytic fungi.</title>
        <authorList>
            <person name="Knapp D.G."/>
            <person name="Nemeth J.B."/>
            <person name="Barry K."/>
            <person name="Hainaut M."/>
            <person name="Henrissat B."/>
            <person name="Johnson J."/>
            <person name="Kuo A."/>
            <person name="Lim J.H.P."/>
            <person name="Lipzen A."/>
            <person name="Nolan M."/>
            <person name="Ohm R.A."/>
            <person name="Tamas L."/>
            <person name="Grigoriev I.V."/>
            <person name="Spatafora J.W."/>
            <person name="Nagy L.G."/>
            <person name="Kovacs G.M."/>
        </authorList>
    </citation>
    <scope>NUCLEOTIDE SEQUENCE [LARGE SCALE GENOMIC DNA]</scope>
    <source>
        <strain evidence="2 3">DSE2036</strain>
    </source>
</reference>
<gene>
    <name evidence="2" type="ORF">DM02DRAFT_226873</name>
</gene>
<name>A0A2V1E262_9PLEO</name>
<keyword evidence="3" id="KW-1185">Reference proteome</keyword>
<protein>
    <submittedName>
        <fullName evidence="2">Uncharacterized protein</fullName>
    </submittedName>
</protein>
<sequence>MRWEASRVWKILDPLKPAVNVYTMFGLMLRCCLSFDVSYYFLFHRNADIILLKQSIHLHGISRKGESGVPNRQH</sequence>
<accession>A0A2V1E262</accession>
<dbReference type="AlphaFoldDB" id="A0A2V1E262"/>